<organism evidence="2 3">
    <name type="scientific">Negadavirga shengliensis</name>
    <dbReference type="NCBI Taxonomy" id="1389218"/>
    <lineage>
        <taxon>Bacteria</taxon>
        <taxon>Pseudomonadati</taxon>
        <taxon>Bacteroidota</taxon>
        <taxon>Cytophagia</taxon>
        <taxon>Cytophagales</taxon>
        <taxon>Cyclobacteriaceae</taxon>
        <taxon>Negadavirga</taxon>
    </lineage>
</organism>
<reference evidence="3" key="1">
    <citation type="journal article" date="2019" name="Int. J. Syst. Evol. Microbiol.">
        <title>The Global Catalogue of Microorganisms (GCM) 10K type strain sequencing project: providing services to taxonomists for standard genome sequencing and annotation.</title>
        <authorList>
            <consortium name="The Broad Institute Genomics Platform"/>
            <consortium name="The Broad Institute Genome Sequencing Center for Infectious Disease"/>
            <person name="Wu L."/>
            <person name="Ma J."/>
        </authorList>
    </citation>
    <scope>NUCLEOTIDE SEQUENCE [LARGE SCALE GENOMIC DNA]</scope>
    <source>
        <strain evidence="3">CGMCC 4.7466</strain>
    </source>
</reference>
<dbReference type="EMBL" id="JBHSJJ010000017">
    <property type="protein sequence ID" value="MFC4874382.1"/>
    <property type="molecule type" value="Genomic_DNA"/>
</dbReference>
<keyword evidence="1" id="KW-0472">Membrane</keyword>
<sequence>MVFKEEQSFVGTWIMYLMLMIELPVMVLLAVLWLKGELGDHGYIPLVIVLAVMGLVFWLLMSMKLETRIDRYGFQFRSPPFVNKWRKYPWDEIKQVEVKSSGAMWKFGGLGIRYNLKEWGYIFNNAHAVRIYLKNKSIVFSTRKPKEILAAWEEWREDR</sequence>
<feature type="transmembrane region" description="Helical" evidence="1">
    <location>
        <begin position="42"/>
        <end position="61"/>
    </location>
</feature>
<comment type="caution">
    <text evidence="2">The sequence shown here is derived from an EMBL/GenBank/DDBJ whole genome shotgun (WGS) entry which is preliminary data.</text>
</comment>
<evidence type="ECO:0008006" key="4">
    <source>
        <dbReference type="Google" id="ProtNLM"/>
    </source>
</evidence>
<evidence type="ECO:0000256" key="1">
    <source>
        <dbReference type="SAM" id="Phobius"/>
    </source>
</evidence>
<gene>
    <name evidence="2" type="ORF">ACFPFU_21950</name>
</gene>
<keyword evidence="1" id="KW-0812">Transmembrane</keyword>
<keyword evidence="3" id="KW-1185">Reference proteome</keyword>
<evidence type="ECO:0000313" key="3">
    <source>
        <dbReference type="Proteomes" id="UP001595818"/>
    </source>
</evidence>
<dbReference type="RefSeq" id="WP_377068172.1">
    <property type="nucleotide sequence ID" value="NZ_JBHSJJ010000017.1"/>
</dbReference>
<dbReference type="Proteomes" id="UP001595818">
    <property type="component" value="Unassembled WGS sequence"/>
</dbReference>
<keyword evidence="1" id="KW-1133">Transmembrane helix</keyword>
<feature type="transmembrane region" description="Helical" evidence="1">
    <location>
        <begin position="12"/>
        <end position="36"/>
    </location>
</feature>
<protein>
    <recommendedName>
        <fullName evidence="4">PH domain-containing protein</fullName>
    </recommendedName>
</protein>
<accession>A0ABV9T7G0</accession>
<evidence type="ECO:0000313" key="2">
    <source>
        <dbReference type="EMBL" id="MFC4874382.1"/>
    </source>
</evidence>
<name>A0ABV9T7G0_9BACT</name>
<proteinExistence type="predicted"/>